<feature type="region of interest" description="Disordered" evidence="2">
    <location>
        <begin position="67"/>
        <end position="94"/>
    </location>
</feature>
<keyword evidence="1" id="KW-0175">Coiled coil</keyword>
<reference evidence="3" key="2">
    <citation type="journal article" date="2021" name="PeerJ">
        <title>Extensive microbial diversity within the chicken gut microbiome revealed by metagenomics and culture.</title>
        <authorList>
            <person name="Gilroy R."/>
            <person name="Ravi A."/>
            <person name="Getino M."/>
            <person name="Pursley I."/>
            <person name="Horton D.L."/>
            <person name="Alikhan N.F."/>
            <person name="Baker D."/>
            <person name="Gharbi K."/>
            <person name="Hall N."/>
            <person name="Watson M."/>
            <person name="Adriaenssens E.M."/>
            <person name="Foster-Nyarko E."/>
            <person name="Jarju S."/>
            <person name="Secka A."/>
            <person name="Antonio M."/>
            <person name="Oren A."/>
            <person name="Chaudhuri R.R."/>
            <person name="La Ragione R."/>
            <person name="Hildebrand F."/>
            <person name="Pallen M.J."/>
        </authorList>
    </citation>
    <scope>NUCLEOTIDE SEQUENCE</scope>
    <source>
        <strain evidence="3">ChiSxjej2B14-8506</strain>
    </source>
</reference>
<reference evidence="3" key="1">
    <citation type="submission" date="2020-10" db="EMBL/GenBank/DDBJ databases">
        <authorList>
            <person name="Gilroy R."/>
        </authorList>
    </citation>
    <scope>NUCLEOTIDE SEQUENCE</scope>
    <source>
        <strain evidence="3">ChiSxjej2B14-8506</strain>
    </source>
</reference>
<protein>
    <submittedName>
        <fullName evidence="3">Uncharacterized protein</fullName>
    </submittedName>
</protein>
<proteinExistence type="predicted"/>
<comment type="caution">
    <text evidence="3">The sequence shown here is derived from an EMBL/GenBank/DDBJ whole genome shotgun (WGS) entry which is preliminary data.</text>
</comment>
<evidence type="ECO:0000313" key="4">
    <source>
        <dbReference type="Proteomes" id="UP000824123"/>
    </source>
</evidence>
<evidence type="ECO:0000256" key="1">
    <source>
        <dbReference type="SAM" id="Coils"/>
    </source>
</evidence>
<evidence type="ECO:0000256" key="2">
    <source>
        <dbReference type="SAM" id="MobiDB-lite"/>
    </source>
</evidence>
<evidence type="ECO:0000313" key="3">
    <source>
        <dbReference type="EMBL" id="HIU45833.1"/>
    </source>
</evidence>
<name>A0A9D1S475_9FIRM</name>
<feature type="coiled-coil region" evidence="1">
    <location>
        <begin position="94"/>
        <end position="128"/>
    </location>
</feature>
<dbReference type="Proteomes" id="UP000824123">
    <property type="component" value="Unassembled WGS sequence"/>
</dbReference>
<organism evidence="3 4">
    <name type="scientific">Candidatus Fimadaptatus faecigallinarum</name>
    <dbReference type="NCBI Taxonomy" id="2840814"/>
    <lineage>
        <taxon>Bacteria</taxon>
        <taxon>Bacillati</taxon>
        <taxon>Bacillota</taxon>
        <taxon>Clostridia</taxon>
        <taxon>Eubacteriales</taxon>
        <taxon>Candidatus Fimadaptatus</taxon>
    </lineage>
</organism>
<gene>
    <name evidence="3" type="ORF">IAC59_01070</name>
</gene>
<dbReference type="AlphaFoldDB" id="A0A9D1S475"/>
<accession>A0A9D1S475</accession>
<dbReference type="EMBL" id="DVNK01000008">
    <property type="protein sequence ID" value="HIU45833.1"/>
    <property type="molecule type" value="Genomic_DNA"/>
</dbReference>
<sequence length="187" mass="20696">MAGDNNTLLKLCGATRTERDRLAHLPTEPRALLRQQIELLALRERRAMRAMAALKRLCRNSVGALEEHTQKDSRTCGKAAADSEQTVSEHSTRRRSIFDARQELEAQLNKLNEQKLKAIELLARLDERQGEQQPGVRFSICIPDNGRARVEPEAGPDLAGLEQDGAEVAEFALAGTAPDFGPEFAVQ</sequence>